<dbReference type="OrthoDB" id="2599194at2"/>
<dbReference type="InterPro" id="IPR011463">
    <property type="entry name" value="DUF1569"/>
</dbReference>
<accession>A0A5C7FLA2</accession>
<evidence type="ECO:0000313" key="2">
    <source>
        <dbReference type="Proteomes" id="UP000321907"/>
    </source>
</evidence>
<protein>
    <submittedName>
        <fullName evidence="1">DUF1569 domain-containing protein</fullName>
    </submittedName>
</protein>
<sequence>MFPSLYDQQTLDEMLARIDQLTPESQPLWGKMSVAQMLAHNNVAFDITYGSTPVSYNFLMRWMLKRFVKPIVVGDKPYEKNGRTAPVFIVADERDFAKEKAELIANFNRFHNDGAAAFEGKESASFGKMTSQEWSNQFWKHMDHHLRQFGV</sequence>
<evidence type="ECO:0000313" key="1">
    <source>
        <dbReference type="EMBL" id="TXF87124.1"/>
    </source>
</evidence>
<dbReference type="EMBL" id="VOXD01000036">
    <property type="protein sequence ID" value="TXF87124.1"/>
    <property type="molecule type" value="Genomic_DNA"/>
</dbReference>
<dbReference type="InterPro" id="IPR034660">
    <property type="entry name" value="DinB/YfiT-like"/>
</dbReference>
<name>A0A5C7FLA2_9BACT</name>
<dbReference type="RefSeq" id="WP_147932296.1">
    <property type="nucleotide sequence ID" value="NZ_VOXD01000036.1"/>
</dbReference>
<organism evidence="1 2">
    <name type="scientific">Neolewinella aurantiaca</name>
    <dbReference type="NCBI Taxonomy" id="2602767"/>
    <lineage>
        <taxon>Bacteria</taxon>
        <taxon>Pseudomonadati</taxon>
        <taxon>Bacteroidota</taxon>
        <taxon>Saprospiria</taxon>
        <taxon>Saprospirales</taxon>
        <taxon>Lewinellaceae</taxon>
        <taxon>Neolewinella</taxon>
    </lineage>
</organism>
<comment type="caution">
    <text evidence="1">The sequence shown here is derived from an EMBL/GenBank/DDBJ whole genome shotgun (WGS) entry which is preliminary data.</text>
</comment>
<dbReference type="Gene3D" id="1.20.120.450">
    <property type="entry name" value="dinb family like domain"/>
    <property type="match status" value="1"/>
</dbReference>
<dbReference type="Pfam" id="PF07606">
    <property type="entry name" value="DUF1569"/>
    <property type="match status" value="1"/>
</dbReference>
<reference evidence="1 2" key="1">
    <citation type="submission" date="2019-08" db="EMBL/GenBank/DDBJ databases">
        <title>Lewinella sp. strain SSH13 Genome sequencing and assembly.</title>
        <authorList>
            <person name="Kim I."/>
        </authorList>
    </citation>
    <scope>NUCLEOTIDE SEQUENCE [LARGE SCALE GENOMIC DNA]</scope>
    <source>
        <strain evidence="1 2">SSH13</strain>
    </source>
</reference>
<keyword evidence="2" id="KW-1185">Reference proteome</keyword>
<dbReference type="AlphaFoldDB" id="A0A5C7FLA2"/>
<proteinExistence type="predicted"/>
<dbReference type="Proteomes" id="UP000321907">
    <property type="component" value="Unassembled WGS sequence"/>
</dbReference>
<gene>
    <name evidence="1" type="ORF">FUA23_18705</name>
</gene>